<evidence type="ECO:0000259" key="1">
    <source>
        <dbReference type="Pfam" id="PF03235"/>
    </source>
</evidence>
<evidence type="ECO:0000313" key="2">
    <source>
        <dbReference type="EMBL" id="CUG61050.1"/>
    </source>
</evidence>
<evidence type="ECO:0000313" key="3">
    <source>
        <dbReference type="Proteomes" id="UP000051952"/>
    </source>
</evidence>
<dbReference type="VEuPathDB" id="TriTrypDB:BSAL_82110"/>
<proteinExistence type="predicted"/>
<dbReference type="AlphaFoldDB" id="A0A0S4IYY2"/>
<dbReference type="Proteomes" id="UP000051952">
    <property type="component" value="Unassembled WGS sequence"/>
</dbReference>
<keyword evidence="3" id="KW-1185">Reference proteome</keyword>
<dbReference type="EMBL" id="CYKH01000900">
    <property type="protein sequence ID" value="CUG61050.1"/>
    <property type="molecule type" value="Genomic_DNA"/>
</dbReference>
<gene>
    <name evidence="2" type="ORF">BSAL_82110</name>
</gene>
<sequence length="456" mass="50236">MQQSNHRDGERKAISFVGLPEAHSSSSRLTPKVVQAETPNGLGLLHGPGGCPGFTGGEARQSIRPRSFRQFLQDDADQIVIPLFQRKYCWQQEQGVKWFADLRQKPKKNGWQGCHNTGKAIFKPTVEGGRRSFVCVDGQQRITTTMLLQIAVRDAASRLDLPDALSNVKVLTDPLLFVSDGSAQPMWKLVPSLADRYTYASLISGSVVGNDELGSTPNEHLIGMKQTFDACIATTLAEVACDEDKLTLLTDILRQSVDEMYLVSIEIQNDPDLAQVFLWLQEKSLLGMGALLQNLAPGVEFHAADLVRNILFAPFMRKYGLGSDALASCYKTLWLLPIEAAAGTPAAVDALIDKVLASWYSSQNGSPEATWVSHRHYVSPYEQRIVQMIEWFRSSGVLKYSTDGIERYARFLTFVDDFAPKVPVSQAFDVTAPIASPEEVARALLSCIARTAGAQQ</sequence>
<protein>
    <recommendedName>
        <fullName evidence="1">GmrSD restriction endonucleases N-terminal domain-containing protein</fullName>
    </recommendedName>
</protein>
<dbReference type="Pfam" id="PF03235">
    <property type="entry name" value="GmrSD_N"/>
    <property type="match status" value="1"/>
</dbReference>
<accession>A0A0S4IYY2</accession>
<reference evidence="3" key="1">
    <citation type="submission" date="2015-09" db="EMBL/GenBank/DDBJ databases">
        <authorList>
            <consortium name="Pathogen Informatics"/>
        </authorList>
    </citation>
    <scope>NUCLEOTIDE SEQUENCE [LARGE SCALE GENOMIC DNA]</scope>
    <source>
        <strain evidence="3">Lake Konstanz</strain>
    </source>
</reference>
<dbReference type="InterPro" id="IPR004919">
    <property type="entry name" value="GmrSD_N"/>
</dbReference>
<feature type="domain" description="GmrSD restriction endonucleases N-terminal" evidence="1">
    <location>
        <begin position="70"/>
        <end position="163"/>
    </location>
</feature>
<dbReference type="PANTHER" id="PTHR35149:SF2">
    <property type="entry name" value="DUF262 DOMAIN-CONTAINING PROTEIN"/>
    <property type="match status" value="1"/>
</dbReference>
<dbReference type="PANTHER" id="PTHR35149">
    <property type="entry name" value="SLL5132 PROTEIN"/>
    <property type="match status" value="1"/>
</dbReference>
<organism evidence="2 3">
    <name type="scientific">Bodo saltans</name>
    <name type="common">Flagellated protozoan</name>
    <dbReference type="NCBI Taxonomy" id="75058"/>
    <lineage>
        <taxon>Eukaryota</taxon>
        <taxon>Discoba</taxon>
        <taxon>Euglenozoa</taxon>
        <taxon>Kinetoplastea</taxon>
        <taxon>Metakinetoplastina</taxon>
        <taxon>Eubodonida</taxon>
        <taxon>Bodonidae</taxon>
        <taxon>Bodo</taxon>
    </lineage>
</organism>
<dbReference type="OrthoDB" id="192041at2759"/>
<name>A0A0S4IYY2_BODSA</name>